<organism evidence="1 2">
    <name type="scientific">Azospirillum brasilense</name>
    <dbReference type="NCBI Taxonomy" id="192"/>
    <lineage>
        <taxon>Bacteria</taxon>
        <taxon>Pseudomonadati</taxon>
        <taxon>Pseudomonadota</taxon>
        <taxon>Alphaproteobacteria</taxon>
        <taxon>Rhodospirillales</taxon>
        <taxon>Azospirillaceae</taxon>
        <taxon>Azospirillum</taxon>
    </lineage>
</organism>
<protein>
    <submittedName>
        <fullName evidence="1">DNA-binding response regulator</fullName>
    </submittedName>
</protein>
<dbReference type="Gene3D" id="3.40.50.2300">
    <property type="match status" value="1"/>
</dbReference>
<reference evidence="1 2" key="1">
    <citation type="submission" date="2018-09" db="EMBL/GenBank/DDBJ databases">
        <title>Whole genome based analysis of evolution and adaptive divergence in Indian and Brazilian strains of Azospirillum brasilense.</title>
        <authorList>
            <person name="Singh C."/>
            <person name="Tripathi A.K."/>
        </authorList>
    </citation>
    <scope>NUCLEOTIDE SEQUENCE [LARGE SCALE GENOMIC DNA]</scope>
    <source>
        <strain evidence="1 2">MTCC4039</strain>
        <plasmid evidence="1 2">p2</plasmid>
    </source>
</reference>
<dbReference type="AlphaFoldDB" id="A0A4D8RC06"/>
<keyword evidence="1" id="KW-0238">DNA-binding</keyword>
<dbReference type="GO" id="GO:0003677">
    <property type="term" value="F:DNA binding"/>
    <property type="evidence" value="ECO:0007669"/>
    <property type="project" value="UniProtKB-KW"/>
</dbReference>
<gene>
    <name evidence="1" type="ORF">D3869_22915</name>
</gene>
<accession>A0A4D8RC06</accession>
<evidence type="ECO:0000313" key="2">
    <source>
        <dbReference type="Proteomes" id="UP000298693"/>
    </source>
</evidence>
<dbReference type="EMBL" id="CP032347">
    <property type="protein sequence ID" value="QCO18136.1"/>
    <property type="molecule type" value="Genomic_DNA"/>
</dbReference>
<evidence type="ECO:0000313" key="1">
    <source>
        <dbReference type="EMBL" id="QCO18136.1"/>
    </source>
</evidence>
<dbReference type="InterPro" id="IPR011006">
    <property type="entry name" value="CheY-like_superfamily"/>
</dbReference>
<dbReference type="Proteomes" id="UP000298693">
    <property type="component" value="Plasmid p2"/>
</dbReference>
<sequence>MIGLDALVGIRQEFMPRAPSGARGGARSPRPGGRTGGRAPIAVLLIDDRALFGESLAAAINAFAPDVAVSHRRSAVALADLPAALRGTDVVLVSIGRVDPAKGGVGQLLEALSGGGPHPPVAVLADRPGVAVAAAAARLGLRGVLSGRMPLAEVIAALRLIHGGGTVNPDPGPDPGPGPNPG</sequence>
<dbReference type="RefSeq" id="WP_137142158.1">
    <property type="nucleotide sequence ID" value="NZ_CP032347.1"/>
</dbReference>
<geneLocation type="plasmid" evidence="1">
    <name>p2</name>
</geneLocation>
<keyword evidence="1" id="KW-0614">Plasmid</keyword>
<proteinExistence type="predicted"/>
<dbReference type="SUPFAM" id="SSF52172">
    <property type="entry name" value="CheY-like"/>
    <property type="match status" value="1"/>
</dbReference>
<name>A0A4D8RC06_AZOBR</name>